<feature type="domain" description="NADH-quinone oxidoreductase subunit D" evidence="8">
    <location>
        <begin position="133"/>
        <end position="306"/>
    </location>
</feature>
<keyword evidence="5 6" id="KW-0520">NAD</keyword>
<evidence type="ECO:0000256" key="3">
    <source>
        <dbReference type="ARBA" id="ARBA00022719"/>
    </source>
</evidence>
<protein>
    <recommendedName>
        <fullName evidence="6">NADH-quinone oxidoreductase subunit D</fullName>
        <ecNumber evidence="6">7.1.1.-</ecNumber>
    </recommendedName>
    <alternativeName>
        <fullName evidence="6">NADH dehydrogenase I subunit D</fullName>
    </alternativeName>
    <alternativeName>
        <fullName evidence="6">NDH-1 subunit D</fullName>
    </alternativeName>
</protein>
<dbReference type="EMBL" id="LJGV01000021">
    <property type="protein sequence ID" value="OEV02319.1"/>
    <property type="molecule type" value="Genomic_DNA"/>
</dbReference>
<sequence>MTQTETTVGIGGAAESTDMVLNIGPQHPSTHGVLRLRLVLDGERIERAEPVVGYMHRGAEKLFEARDYRQIIVLANRHDWLSAFSNELGVVLGVERMLGMEVPARAVWTRTLLAELNRVLNHLMFLGSYPLELGGITPVFHSFREREVLQNVMEELSGGRMHYMFNRVGGLKDDLPAGWRDRARQAVAAVRGRMDTFDKLVLGNEIFRGRTRGVGVLSPELVHAYGVSGPIARASGVDFDLRRDEPYLAYGELADVLRVATRSEGDCLARFELLLDQTHNSLDLADACLDRLAELPAGPVNQRLPKVLKAPEGATYTWTENPLGLNGYYLVSKGEKTPHRLKLRSASFNNIQALTELLPGTLVADMVAILGSFFFVVGDIDK</sequence>
<dbReference type="InterPro" id="IPR001135">
    <property type="entry name" value="NADH_Q_OxRdtase_suD"/>
</dbReference>
<dbReference type="GO" id="GO:0005886">
    <property type="term" value="C:plasma membrane"/>
    <property type="evidence" value="ECO:0007669"/>
    <property type="project" value="UniProtKB-SubCell"/>
</dbReference>
<dbReference type="PANTHER" id="PTHR11993">
    <property type="entry name" value="NADH-UBIQUINONE OXIDOREDUCTASE 49 KDA SUBUNIT"/>
    <property type="match status" value="1"/>
</dbReference>
<evidence type="ECO:0000256" key="6">
    <source>
        <dbReference type="HAMAP-Rule" id="MF_01358"/>
    </source>
</evidence>
<dbReference type="EC" id="7.1.1.-" evidence="6"/>
<dbReference type="PROSITE" id="PS00535">
    <property type="entry name" value="COMPLEX1_49K"/>
    <property type="match status" value="1"/>
</dbReference>
<dbReference type="PANTHER" id="PTHR11993:SF10">
    <property type="entry name" value="NADH DEHYDROGENASE [UBIQUINONE] IRON-SULFUR PROTEIN 2, MITOCHONDRIAL"/>
    <property type="match status" value="1"/>
</dbReference>
<name>A0A1E7KEH4_9ACTN</name>
<evidence type="ECO:0000259" key="8">
    <source>
        <dbReference type="Pfam" id="PF00346"/>
    </source>
</evidence>
<accession>A0A1E7KEH4</accession>
<evidence type="ECO:0000256" key="7">
    <source>
        <dbReference type="RuleBase" id="RU003685"/>
    </source>
</evidence>
<dbReference type="GO" id="GO:0048038">
    <property type="term" value="F:quinone binding"/>
    <property type="evidence" value="ECO:0007669"/>
    <property type="project" value="UniProtKB-KW"/>
</dbReference>
<feature type="domain" description="NADH-quinone oxidoreductase subunit D" evidence="8">
    <location>
        <begin position="308"/>
        <end position="382"/>
    </location>
</feature>
<comment type="subunit">
    <text evidence="6">NDH-1 is composed of 14 different subunits. Subunits NuoB, C, D, E, F, and G constitute the peripheral sector of the complex.</text>
</comment>
<organism evidence="9 10">
    <name type="scientific">Streptomyces qinglanensis</name>
    <dbReference type="NCBI Taxonomy" id="943816"/>
    <lineage>
        <taxon>Bacteria</taxon>
        <taxon>Bacillati</taxon>
        <taxon>Actinomycetota</taxon>
        <taxon>Actinomycetes</taxon>
        <taxon>Kitasatosporales</taxon>
        <taxon>Streptomycetaceae</taxon>
        <taxon>Streptomyces</taxon>
    </lineage>
</organism>
<dbReference type="Proteomes" id="UP000175829">
    <property type="component" value="Unassembled WGS sequence"/>
</dbReference>
<dbReference type="InterPro" id="IPR022885">
    <property type="entry name" value="NDH1_su_D/H"/>
</dbReference>
<dbReference type="InterPro" id="IPR014029">
    <property type="entry name" value="NADH_UbQ_OxRdtase_49kDa_CS"/>
</dbReference>
<evidence type="ECO:0000313" key="10">
    <source>
        <dbReference type="Proteomes" id="UP000175829"/>
    </source>
</evidence>
<reference evidence="9 10" key="1">
    <citation type="journal article" date="2016" name="Front. Microbiol.">
        <title>Comparative Genomics Analysis of Streptomyces Species Reveals Their Adaptation to the Marine Environment and Their Diversity at the Genomic Level.</title>
        <authorList>
            <person name="Tian X."/>
            <person name="Zhang Z."/>
            <person name="Yang T."/>
            <person name="Chen M."/>
            <person name="Li J."/>
            <person name="Chen F."/>
            <person name="Yang J."/>
            <person name="Li W."/>
            <person name="Zhang B."/>
            <person name="Zhang Z."/>
            <person name="Wu J."/>
            <person name="Zhang C."/>
            <person name="Long L."/>
            <person name="Xiao J."/>
        </authorList>
    </citation>
    <scope>NUCLEOTIDE SEQUENCE [LARGE SCALE GENOMIC DNA]</scope>
    <source>
        <strain evidence="9 10">SCSIO M10379</strain>
    </source>
</reference>
<keyword evidence="6" id="KW-0472">Membrane</keyword>
<evidence type="ECO:0000256" key="4">
    <source>
        <dbReference type="ARBA" id="ARBA00022967"/>
    </source>
</evidence>
<dbReference type="AlphaFoldDB" id="A0A1E7KEH4"/>
<keyword evidence="6" id="KW-1003">Cell membrane</keyword>
<comment type="similarity">
    <text evidence="1 6 7">Belongs to the complex I 49 kDa subunit family.</text>
</comment>
<evidence type="ECO:0000256" key="1">
    <source>
        <dbReference type="ARBA" id="ARBA00005769"/>
    </source>
</evidence>
<dbReference type="PATRIC" id="fig|943816.4.peg.5147"/>
<proteinExistence type="inferred from homology"/>
<comment type="caution">
    <text evidence="9">The sequence shown here is derived from an EMBL/GenBank/DDBJ whole genome shotgun (WGS) entry which is preliminary data.</text>
</comment>
<comment type="subcellular location">
    <subcellularLocation>
        <location evidence="6">Cell membrane</location>
        <topology evidence="6">Peripheral membrane protein</topology>
        <orientation evidence="6">Cytoplasmic side</orientation>
    </subcellularLocation>
</comment>
<keyword evidence="2 6" id="KW-0813">Transport</keyword>
<dbReference type="SUPFAM" id="SSF56762">
    <property type="entry name" value="HydB/Nqo4-like"/>
    <property type="match status" value="1"/>
</dbReference>
<dbReference type="RefSeq" id="WP_026004472.1">
    <property type="nucleotide sequence ID" value="NZ_LJGV01000021.1"/>
</dbReference>
<evidence type="ECO:0000256" key="5">
    <source>
        <dbReference type="ARBA" id="ARBA00023027"/>
    </source>
</evidence>
<dbReference type="GO" id="GO:0050136">
    <property type="term" value="F:NADH dehydrogenase (quinone) (non-electrogenic) activity"/>
    <property type="evidence" value="ECO:0007669"/>
    <property type="project" value="UniProtKB-UniRule"/>
</dbReference>
<evidence type="ECO:0000256" key="2">
    <source>
        <dbReference type="ARBA" id="ARBA00022448"/>
    </source>
</evidence>
<keyword evidence="3 6" id="KW-0874">Quinone</keyword>
<dbReference type="GO" id="GO:0051287">
    <property type="term" value="F:NAD binding"/>
    <property type="evidence" value="ECO:0007669"/>
    <property type="project" value="InterPro"/>
</dbReference>
<evidence type="ECO:0000313" key="9">
    <source>
        <dbReference type="EMBL" id="OEV02319.1"/>
    </source>
</evidence>
<dbReference type="InterPro" id="IPR029014">
    <property type="entry name" value="NiFe-Hase_large"/>
</dbReference>
<gene>
    <name evidence="6" type="primary">nuoD</name>
    <name evidence="9" type="ORF">AN217_00385</name>
</gene>
<dbReference type="Gene3D" id="1.10.645.10">
    <property type="entry name" value="Cytochrome-c3 Hydrogenase, chain B"/>
    <property type="match status" value="1"/>
</dbReference>
<keyword evidence="4 6" id="KW-1278">Translocase</keyword>
<comment type="catalytic activity">
    <reaction evidence="6">
        <text>a quinone + NADH + 5 H(+)(in) = a quinol + NAD(+) + 4 H(+)(out)</text>
        <dbReference type="Rhea" id="RHEA:57888"/>
        <dbReference type="ChEBI" id="CHEBI:15378"/>
        <dbReference type="ChEBI" id="CHEBI:24646"/>
        <dbReference type="ChEBI" id="CHEBI:57540"/>
        <dbReference type="ChEBI" id="CHEBI:57945"/>
        <dbReference type="ChEBI" id="CHEBI:132124"/>
    </reaction>
</comment>
<dbReference type="HAMAP" id="MF_01358">
    <property type="entry name" value="NDH1_NuoD"/>
    <property type="match status" value="1"/>
</dbReference>
<comment type="function">
    <text evidence="6">NDH-1 shuttles electrons from NADH, via FMN and iron-sulfur (Fe-S) centers, to quinones in the respiratory chain. The immediate electron acceptor for the enzyme in this species is believed to be a menaquinone. Couples the redox reaction to proton translocation (for every two electrons transferred, four hydrogen ions are translocated across the cytoplasmic membrane), and thus conserves the redox energy in a proton gradient.</text>
</comment>
<dbReference type="Pfam" id="PF00346">
    <property type="entry name" value="Complex1_49kDa"/>
    <property type="match status" value="2"/>
</dbReference>